<organism evidence="1">
    <name type="scientific">uncultured Sulfurovum sp</name>
    <dbReference type="NCBI Taxonomy" id="269237"/>
    <lineage>
        <taxon>Bacteria</taxon>
        <taxon>Pseudomonadati</taxon>
        <taxon>Campylobacterota</taxon>
        <taxon>Epsilonproteobacteria</taxon>
        <taxon>Campylobacterales</taxon>
        <taxon>Sulfurovaceae</taxon>
        <taxon>Sulfurovum</taxon>
        <taxon>environmental samples</taxon>
    </lineage>
</organism>
<dbReference type="AlphaFoldDB" id="A0A6S6TNN2"/>
<accession>A0A6S6TNN2</accession>
<dbReference type="EMBL" id="CACVAS010000105">
    <property type="protein sequence ID" value="CAA6817938.1"/>
    <property type="molecule type" value="Genomic_DNA"/>
</dbReference>
<evidence type="ECO:0000313" key="1">
    <source>
        <dbReference type="EMBL" id="CAA6817938.1"/>
    </source>
</evidence>
<proteinExistence type="predicted"/>
<gene>
    <name evidence="1" type="ORF">HELGO_WM4627</name>
</gene>
<name>A0A6S6TNN2_9BACT</name>
<sequence>MLQIGISDISKNPAIIDKLDDVAEILNKKTKKVKGLFIPNKYLDAFDEVLKEIEYQKFKERNKTLSKMSSEDDTVDDTVLDGIEDAY</sequence>
<reference evidence="1" key="1">
    <citation type="submission" date="2020-01" db="EMBL/GenBank/DDBJ databases">
        <authorList>
            <person name="Meier V. D."/>
            <person name="Meier V D."/>
        </authorList>
    </citation>
    <scope>NUCLEOTIDE SEQUENCE</scope>
    <source>
        <strain evidence="1">HLG_WM_MAG_01</strain>
    </source>
</reference>
<protein>
    <submittedName>
        <fullName evidence="1">Uncharacterized protein</fullName>
    </submittedName>
</protein>